<dbReference type="EMBL" id="JAQOWY010000005">
    <property type="protein sequence ID" value="KAK1856798.1"/>
    <property type="molecule type" value="Genomic_DNA"/>
</dbReference>
<comment type="caution">
    <text evidence="2">The sequence shown here is derived from an EMBL/GenBank/DDBJ whole genome shotgun (WGS) entry which is preliminary data.</text>
</comment>
<dbReference type="Proteomes" id="UP001243330">
    <property type="component" value="Unassembled WGS sequence"/>
</dbReference>
<protein>
    <submittedName>
        <fullName evidence="2">Uncharacterized protein</fullName>
    </submittedName>
</protein>
<evidence type="ECO:0000313" key="3">
    <source>
        <dbReference type="Proteomes" id="UP001243330"/>
    </source>
</evidence>
<organism evidence="2 3">
    <name type="scientific">Colletotrichum chrysophilum</name>
    <dbReference type="NCBI Taxonomy" id="1836956"/>
    <lineage>
        <taxon>Eukaryota</taxon>
        <taxon>Fungi</taxon>
        <taxon>Dikarya</taxon>
        <taxon>Ascomycota</taxon>
        <taxon>Pezizomycotina</taxon>
        <taxon>Sordariomycetes</taxon>
        <taxon>Hypocreomycetidae</taxon>
        <taxon>Glomerellales</taxon>
        <taxon>Glomerellaceae</taxon>
        <taxon>Colletotrichum</taxon>
        <taxon>Colletotrichum gloeosporioides species complex</taxon>
    </lineage>
</organism>
<feature type="region of interest" description="Disordered" evidence="1">
    <location>
        <begin position="1"/>
        <end position="38"/>
    </location>
</feature>
<reference evidence="2" key="1">
    <citation type="submission" date="2023-01" db="EMBL/GenBank/DDBJ databases">
        <title>Colletotrichum chrysophilum M932 genome sequence.</title>
        <authorList>
            <person name="Baroncelli R."/>
        </authorList>
    </citation>
    <scope>NUCLEOTIDE SEQUENCE</scope>
    <source>
        <strain evidence="2">M932</strain>
    </source>
</reference>
<proteinExistence type="predicted"/>
<dbReference type="AlphaFoldDB" id="A0AAD9AZ90"/>
<evidence type="ECO:0000313" key="2">
    <source>
        <dbReference type="EMBL" id="KAK1856798.1"/>
    </source>
</evidence>
<accession>A0AAD9AZ90</accession>
<gene>
    <name evidence="2" type="ORF">CCHR01_00561</name>
</gene>
<name>A0AAD9AZ90_9PEZI</name>
<sequence length="74" mass="8443">MYFGHRGLSSSGFPGLSHIFPSESNSSQKSAPADDTLPYESMEKRLKAKKIGLGLWRHNRHLYGYWLHVDLSHN</sequence>
<evidence type="ECO:0000256" key="1">
    <source>
        <dbReference type="SAM" id="MobiDB-lite"/>
    </source>
</evidence>
<keyword evidence="3" id="KW-1185">Reference proteome</keyword>